<feature type="compositionally biased region" description="Basic and acidic residues" evidence="1">
    <location>
        <begin position="67"/>
        <end position="85"/>
    </location>
</feature>
<protein>
    <submittedName>
        <fullName evidence="2">Uncharacterized protein</fullName>
    </submittedName>
</protein>
<evidence type="ECO:0000313" key="3">
    <source>
        <dbReference type="Proteomes" id="UP000094969"/>
    </source>
</evidence>
<sequence>MGRGLRGSGVMHRTAKDRLIAALAAQLRAERETREALAFVIANGQLDGAVLSAILTDPIPVFTQDDLNRADELSRQDLSRKDLSRQKLSRKAPSRRGGKPSRREAA</sequence>
<dbReference type="Proteomes" id="UP000094969">
    <property type="component" value="Chromosome"/>
</dbReference>
<dbReference type="KEGG" id="bvv:BHK69_15045"/>
<dbReference type="AlphaFoldDB" id="A0A1D7U2J9"/>
<dbReference type="EMBL" id="CP017147">
    <property type="protein sequence ID" value="AOO81593.1"/>
    <property type="molecule type" value="Genomic_DNA"/>
</dbReference>
<evidence type="ECO:0000256" key="1">
    <source>
        <dbReference type="SAM" id="MobiDB-lite"/>
    </source>
</evidence>
<feature type="region of interest" description="Disordered" evidence="1">
    <location>
        <begin position="67"/>
        <end position="106"/>
    </location>
</feature>
<keyword evidence="3" id="KW-1185">Reference proteome</keyword>
<gene>
    <name evidence="2" type="ORF">BHK69_15045</name>
</gene>
<reference evidence="2 3" key="1">
    <citation type="journal article" date="2015" name="Antonie Van Leeuwenhoek">
        <title>Bosea vaviloviae sp. nov., a new species of slow-growing rhizobia isolated from nodules of the relict species Vavilovia formosa (Stev.) Fed.</title>
        <authorList>
            <person name="Safronova V.I."/>
            <person name="Kuznetsova I.G."/>
            <person name="Sazanova A.L."/>
            <person name="Kimeklis A.K."/>
            <person name="Belimov A.A."/>
            <person name="Andronov E.E."/>
            <person name="Pinaev A.G."/>
            <person name="Chizhevskaya E.P."/>
            <person name="Pukhaev A.R."/>
            <person name="Popov K.P."/>
            <person name="Willems A."/>
            <person name="Tikhonovich I.A."/>
        </authorList>
    </citation>
    <scope>NUCLEOTIDE SEQUENCE [LARGE SCALE GENOMIC DNA]</scope>
    <source>
        <strain evidence="2 3">Vaf18</strain>
    </source>
</reference>
<organism evidence="2 3">
    <name type="scientific">Bosea vaviloviae</name>
    <dbReference type="NCBI Taxonomy" id="1526658"/>
    <lineage>
        <taxon>Bacteria</taxon>
        <taxon>Pseudomonadati</taxon>
        <taxon>Pseudomonadota</taxon>
        <taxon>Alphaproteobacteria</taxon>
        <taxon>Hyphomicrobiales</taxon>
        <taxon>Boseaceae</taxon>
        <taxon>Bosea</taxon>
    </lineage>
</organism>
<name>A0A1D7U2J9_9HYPH</name>
<proteinExistence type="predicted"/>
<feature type="compositionally biased region" description="Basic residues" evidence="1">
    <location>
        <begin position="87"/>
        <end position="100"/>
    </location>
</feature>
<evidence type="ECO:0000313" key="2">
    <source>
        <dbReference type="EMBL" id="AOO81593.1"/>
    </source>
</evidence>
<accession>A0A1D7U2J9</accession>